<evidence type="ECO:0000256" key="2">
    <source>
        <dbReference type="ARBA" id="ARBA00022553"/>
    </source>
</evidence>
<dbReference type="InterPro" id="IPR009081">
    <property type="entry name" value="PP-bd_ACP"/>
</dbReference>
<proteinExistence type="predicted"/>
<evidence type="ECO:0000313" key="5">
    <source>
        <dbReference type="EMBL" id="RCG29672.1"/>
    </source>
</evidence>
<dbReference type="Pfam" id="PF00550">
    <property type="entry name" value="PP-binding"/>
    <property type="match status" value="1"/>
</dbReference>
<dbReference type="PANTHER" id="PTHR42923">
    <property type="entry name" value="PROTOPORPHYRINOGEN OXIDASE"/>
    <property type="match status" value="1"/>
</dbReference>
<dbReference type="Gene3D" id="3.50.50.60">
    <property type="entry name" value="FAD/NAD(P)-binding domain"/>
    <property type="match status" value="1"/>
</dbReference>
<keyword evidence="2" id="KW-0597">Phosphoprotein</keyword>
<organism evidence="5 6">
    <name type="scientific">Sphaerisporangium album</name>
    <dbReference type="NCBI Taxonomy" id="509200"/>
    <lineage>
        <taxon>Bacteria</taxon>
        <taxon>Bacillati</taxon>
        <taxon>Actinomycetota</taxon>
        <taxon>Actinomycetes</taxon>
        <taxon>Streptosporangiales</taxon>
        <taxon>Streptosporangiaceae</taxon>
        <taxon>Sphaerisporangium</taxon>
    </lineage>
</organism>
<dbReference type="GO" id="GO:0016491">
    <property type="term" value="F:oxidoreductase activity"/>
    <property type="evidence" value="ECO:0007669"/>
    <property type="project" value="InterPro"/>
</dbReference>
<dbReference type="AlphaFoldDB" id="A0A367FIN4"/>
<dbReference type="InterPro" id="IPR002937">
    <property type="entry name" value="Amino_oxidase"/>
</dbReference>
<dbReference type="OrthoDB" id="9023404at2"/>
<dbReference type="InterPro" id="IPR036736">
    <property type="entry name" value="ACP-like_sf"/>
</dbReference>
<dbReference type="PROSITE" id="PS51257">
    <property type="entry name" value="PROKAR_LIPOPROTEIN"/>
    <property type="match status" value="1"/>
</dbReference>
<dbReference type="Gene3D" id="3.30.70.1990">
    <property type="match status" value="1"/>
</dbReference>
<dbReference type="SUPFAM" id="SSF51905">
    <property type="entry name" value="FAD/NAD(P)-binding domain"/>
    <property type="match status" value="1"/>
</dbReference>
<dbReference type="GO" id="GO:0031177">
    <property type="term" value="F:phosphopantetheine binding"/>
    <property type="evidence" value="ECO:0007669"/>
    <property type="project" value="InterPro"/>
</dbReference>
<dbReference type="InterPro" id="IPR036188">
    <property type="entry name" value="FAD/NAD-bd_sf"/>
</dbReference>
<dbReference type="Gene3D" id="1.10.1200.10">
    <property type="entry name" value="ACP-like"/>
    <property type="match status" value="1"/>
</dbReference>
<sequence>MDRNLTRGGPAPTAGSGACAGGPPRRVCVLGAGASGLTLARELVRLGHEVVVLENTDQVGGKAESVYVDGRAYDMGAHVCTTAYTELYSLAAELGVETEDATPTLELDAGHRRAAPPGSGFFRRRAFQRYLRLREREFPDAGRPGLAHSAAALALPISSWLDAEGLGAMAGSLGTGYTSGGFGLLTDPGLPALYFVKFAELTGLVGSGAPLGGHAGNFTVKDGFARLWRRVAKELPDVRTGVRVEWIERGPDAVTVRTGSEQVTADALVLTVPLDRVRTVMDLTDEERDIASRVRTVDYRTVLCRVSGLPRGGMFLLPWRGAAAATSGGRCVAYHSRYAGQDLVVAYCYGDGVDAGALRERLGEDLARAGGRLEEVLRVAEWPFMPHFGCEDVAAGVLERLEASQGLNRTYHAGSLPAFELIETNVAYARDLAARFFQITERAAGPAPPRAAGPVHADGLYGAEEIRVWLVRRVAAELNQPECEIDPSIPVEAYGLDSLEVADIQADLSERIGFRVPPTLLSEFPTLDAVARHLASAERAEPGGE</sequence>
<gene>
    <name evidence="5" type="ORF">DQ384_18990</name>
</gene>
<dbReference type="PROSITE" id="PS50075">
    <property type="entry name" value="CARRIER"/>
    <property type="match status" value="1"/>
</dbReference>
<evidence type="ECO:0000313" key="6">
    <source>
        <dbReference type="Proteomes" id="UP000253094"/>
    </source>
</evidence>
<dbReference type="Gene3D" id="1.10.405.20">
    <property type="match status" value="1"/>
</dbReference>
<dbReference type="EMBL" id="QOIL01000010">
    <property type="protein sequence ID" value="RCG29672.1"/>
    <property type="molecule type" value="Genomic_DNA"/>
</dbReference>
<dbReference type="SMART" id="SM00823">
    <property type="entry name" value="PKS_PP"/>
    <property type="match status" value="1"/>
</dbReference>
<dbReference type="InterPro" id="IPR020806">
    <property type="entry name" value="PKS_PP-bd"/>
</dbReference>
<evidence type="ECO:0000256" key="1">
    <source>
        <dbReference type="ARBA" id="ARBA00022450"/>
    </source>
</evidence>
<reference evidence="5 6" key="1">
    <citation type="submission" date="2018-06" db="EMBL/GenBank/DDBJ databases">
        <title>Sphaerisporangium craniellae sp. nov., isolated from a marine sponge in the South China Sea.</title>
        <authorList>
            <person name="Li L."/>
        </authorList>
    </citation>
    <scope>NUCLEOTIDE SEQUENCE [LARGE SCALE GENOMIC DNA]</scope>
    <source>
        <strain evidence="5 6">CCTCC AA 208026</strain>
    </source>
</reference>
<feature type="domain" description="Carrier" evidence="4">
    <location>
        <begin position="461"/>
        <end position="538"/>
    </location>
</feature>
<dbReference type="PRINTS" id="PR00419">
    <property type="entry name" value="ADXRDTASE"/>
</dbReference>
<dbReference type="InterPro" id="IPR050464">
    <property type="entry name" value="Zeta_carotene_desat/Oxidored"/>
</dbReference>
<dbReference type="Proteomes" id="UP000253094">
    <property type="component" value="Unassembled WGS sequence"/>
</dbReference>
<comment type="caution">
    <text evidence="5">The sequence shown here is derived from an EMBL/GenBank/DDBJ whole genome shotgun (WGS) entry which is preliminary data.</text>
</comment>
<dbReference type="SUPFAM" id="SSF47336">
    <property type="entry name" value="ACP-like"/>
    <property type="match status" value="1"/>
</dbReference>
<dbReference type="Pfam" id="PF01593">
    <property type="entry name" value="Amino_oxidase"/>
    <property type="match status" value="1"/>
</dbReference>
<evidence type="ECO:0000259" key="4">
    <source>
        <dbReference type="PROSITE" id="PS50075"/>
    </source>
</evidence>
<protein>
    <submittedName>
        <fullName evidence="5">FAD-dependent oxidoreductase</fullName>
    </submittedName>
</protein>
<feature type="region of interest" description="Disordered" evidence="3">
    <location>
        <begin position="1"/>
        <end position="20"/>
    </location>
</feature>
<keyword evidence="1" id="KW-0596">Phosphopantetheine</keyword>
<evidence type="ECO:0000256" key="3">
    <source>
        <dbReference type="SAM" id="MobiDB-lite"/>
    </source>
</evidence>
<name>A0A367FIN4_9ACTN</name>
<accession>A0A367FIN4</accession>
<keyword evidence="6" id="KW-1185">Reference proteome</keyword>
<dbReference type="RefSeq" id="WP_114030181.1">
    <property type="nucleotide sequence ID" value="NZ_QOIL01000010.1"/>
</dbReference>